<sequence length="77" mass="8119">MLPAFLAAVEQIDIGVPAKAEIPIQAQIIDIKESQAGMVMDQPLPLRQAPVVLFGCGSGDRGDLEFGSESATPMKPI</sequence>
<name>A0A645I877_9ZZZZ</name>
<dbReference type="AlphaFoldDB" id="A0A645I877"/>
<dbReference type="EMBL" id="VSSQ01109106">
    <property type="protein sequence ID" value="MPN47531.1"/>
    <property type="molecule type" value="Genomic_DNA"/>
</dbReference>
<protein>
    <submittedName>
        <fullName evidence="1">Uncharacterized protein</fullName>
    </submittedName>
</protein>
<proteinExistence type="predicted"/>
<accession>A0A645I877</accession>
<evidence type="ECO:0000313" key="1">
    <source>
        <dbReference type="EMBL" id="MPN47531.1"/>
    </source>
</evidence>
<gene>
    <name evidence="1" type="ORF">SDC9_195134</name>
</gene>
<comment type="caution">
    <text evidence="1">The sequence shown here is derived from an EMBL/GenBank/DDBJ whole genome shotgun (WGS) entry which is preliminary data.</text>
</comment>
<reference evidence="1" key="1">
    <citation type="submission" date="2019-08" db="EMBL/GenBank/DDBJ databases">
        <authorList>
            <person name="Kucharzyk K."/>
            <person name="Murdoch R.W."/>
            <person name="Higgins S."/>
            <person name="Loffler F."/>
        </authorList>
    </citation>
    <scope>NUCLEOTIDE SEQUENCE</scope>
</reference>
<organism evidence="1">
    <name type="scientific">bioreactor metagenome</name>
    <dbReference type="NCBI Taxonomy" id="1076179"/>
    <lineage>
        <taxon>unclassified sequences</taxon>
        <taxon>metagenomes</taxon>
        <taxon>ecological metagenomes</taxon>
    </lineage>
</organism>